<comment type="caution">
    <text evidence="2">The sequence shown here is derived from an EMBL/GenBank/DDBJ whole genome shotgun (WGS) entry which is preliminary data.</text>
</comment>
<keyword evidence="3" id="KW-1185">Reference proteome</keyword>
<dbReference type="SUPFAM" id="SSF53335">
    <property type="entry name" value="S-adenosyl-L-methionine-dependent methyltransferases"/>
    <property type="match status" value="1"/>
</dbReference>
<dbReference type="RefSeq" id="WP_189962865.1">
    <property type="nucleotide sequence ID" value="NZ_BMUA01000006.1"/>
</dbReference>
<dbReference type="InterPro" id="IPR006342">
    <property type="entry name" value="FkbM_mtfrase"/>
</dbReference>
<organism evidence="2 3">
    <name type="scientific">Streptomyces violascens</name>
    <dbReference type="NCBI Taxonomy" id="67381"/>
    <lineage>
        <taxon>Bacteria</taxon>
        <taxon>Bacillati</taxon>
        <taxon>Actinomycetota</taxon>
        <taxon>Actinomycetes</taxon>
        <taxon>Kitasatosporales</taxon>
        <taxon>Streptomycetaceae</taxon>
        <taxon>Streptomyces</taxon>
    </lineage>
</organism>
<dbReference type="EMBL" id="BNDY01000005">
    <property type="protein sequence ID" value="GHI38099.1"/>
    <property type="molecule type" value="Genomic_DNA"/>
</dbReference>
<accession>A0ABQ3QLH3</accession>
<dbReference type="Pfam" id="PF05050">
    <property type="entry name" value="Methyltransf_21"/>
    <property type="match status" value="1"/>
</dbReference>
<evidence type="ECO:0000259" key="1">
    <source>
        <dbReference type="Pfam" id="PF05050"/>
    </source>
</evidence>
<evidence type="ECO:0000313" key="2">
    <source>
        <dbReference type="EMBL" id="GHI38099.1"/>
    </source>
</evidence>
<proteinExistence type="predicted"/>
<dbReference type="Proteomes" id="UP001050808">
    <property type="component" value="Unassembled WGS sequence"/>
</dbReference>
<dbReference type="NCBIfam" id="TIGR01444">
    <property type="entry name" value="fkbM_fam"/>
    <property type="match status" value="1"/>
</dbReference>
<evidence type="ECO:0000313" key="3">
    <source>
        <dbReference type="Proteomes" id="UP001050808"/>
    </source>
</evidence>
<gene>
    <name evidence="2" type="ORF">Sviol_25070</name>
</gene>
<dbReference type="InterPro" id="IPR029063">
    <property type="entry name" value="SAM-dependent_MTases_sf"/>
</dbReference>
<dbReference type="InterPro" id="IPR052514">
    <property type="entry name" value="SAM-dependent_MTase"/>
</dbReference>
<name>A0ABQ3QLH3_9ACTN</name>
<feature type="domain" description="Methyltransferase FkbM" evidence="1">
    <location>
        <begin position="44"/>
        <end position="220"/>
    </location>
</feature>
<dbReference type="PANTHER" id="PTHR34203">
    <property type="entry name" value="METHYLTRANSFERASE, FKBM FAMILY PROTEIN"/>
    <property type="match status" value="1"/>
</dbReference>
<dbReference type="PANTHER" id="PTHR34203:SF15">
    <property type="entry name" value="SLL1173 PROTEIN"/>
    <property type="match status" value="1"/>
</dbReference>
<dbReference type="Gene3D" id="3.40.50.150">
    <property type="entry name" value="Vaccinia Virus protein VP39"/>
    <property type="match status" value="1"/>
</dbReference>
<protein>
    <recommendedName>
        <fullName evidence="1">Methyltransferase FkbM domain-containing protein</fullName>
    </recommendedName>
</protein>
<sequence length="262" mass="29591">MDIDPSRLDGINAHETKYLYEEIFVRRSYLPDHITLPDRAVVFDVGANIGMYSLFVHSVCPTATVYAFEPVPPVFERLRRNVGAHGVAAKLFPCALSDAEGEVEFTFYPGYSTMSATASHSATETDREFIKRQVLAEPQREFGDELDILDEMLEYQFREVSVRCVTRRLSDVIAEHRVERVDMLKVDVQRAEADVLRGVDEEHWPLIRRIALEVHDEPGTATEGRLGLLIGELQTRGFTVSDPRDDGLVASGRYSLFAVRAD</sequence>
<reference evidence="2" key="1">
    <citation type="submission" date="2024-05" db="EMBL/GenBank/DDBJ databases">
        <title>Whole genome shotgun sequence of Streptomyces violascens NBRC 12920.</title>
        <authorList>
            <person name="Komaki H."/>
            <person name="Tamura T."/>
        </authorList>
    </citation>
    <scope>NUCLEOTIDE SEQUENCE</scope>
    <source>
        <strain evidence="2">NBRC 12920</strain>
    </source>
</reference>